<dbReference type="EC" id="6.1.1.20" evidence="2"/>
<evidence type="ECO:0000256" key="8">
    <source>
        <dbReference type="ARBA" id="ARBA00022842"/>
    </source>
</evidence>
<dbReference type="InterPro" id="IPR004529">
    <property type="entry name" value="Phe-tRNA-synth_IIc_asu"/>
</dbReference>
<dbReference type="GO" id="GO:0004826">
    <property type="term" value="F:phenylalanine-tRNA ligase activity"/>
    <property type="evidence" value="ECO:0007669"/>
    <property type="project" value="UniProtKB-EC"/>
</dbReference>
<evidence type="ECO:0000313" key="14">
    <source>
        <dbReference type="Proteomes" id="UP000231162"/>
    </source>
</evidence>
<evidence type="ECO:0000259" key="12">
    <source>
        <dbReference type="PROSITE" id="PS50862"/>
    </source>
</evidence>
<evidence type="ECO:0000256" key="5">
    <source>
        <dbReference type="ARBA" id="ARBA00022723"/>
    </source>
</evidence>
<organism evidence="13 14">
    <name type="scientific">Candidatus Berkelbacteria bacterium CG10_big_fil_rev_8_21_14_0_10_43_14</name>
    <dbReference type="NCBI Taxonomy" id="1974515"/>
    <lineage>
        <taxon>Bacteria</taxon>
        <taxon>Candidatus Berkelbacteria</taxon>
    </lineage>
</organism>
<reference evidence="14" key="1">
    <citation type="submission" date="2017-09" db="EMBL/GenBank/DDBJ databases">
        <title>Depth-based differentiation of microbial function through sediment-hosted aquifers and enrichment of novel symbionts in the deep terrestrial subsurface.</title>
        <authorList>
            <person name="Probst A.J."/>
            <person name="Ladd B."/>
            <person name="Jarett J.K."/>
            <person name="Geller-Mcgrath D.E."/>
            <person name="Sieber C.M.K."/>
            <person name="Emerson J.B."/>
            <person name="Anantharaman K."/>
            <person name="Thomas B.C."/>
            <person name="Malmstrom R."/>
            <person name="Stieglmeier M."/>
            <person name="Klingl A."/>
            <person name="Woyke T."/>
            <person name="Ryan C.M."/>
            <person name="Banfield J.F."/>
        </authorList>
    </citation>
    <scope>NUCLEOTIDE SEQUENCE [LARGE SCALE GENOMIC DNA]</scope>
</reference>
<keyword evidence="9" id="KW-0648">Protein biosynthesis</keyword>
<dbReference type="AlphaFoldDB" id="A0A2M6R8S9"/>
<keyword evidence="7" id="KW-0067">ATP-binding</keyword>
<comment type="subcellular location">
    <subcellularLocation>
        <location evidence="1">Cytoplasm</location>
    </subcellularLocation>
</comment>
<keyword evidence="10" id="KW-0030">Aminoacyl-tRNA synthetase</keyword>
<name>A0A2M6R8S9_9BACT</name>
<dbReference type="Pfam" id="PF01409">
    <property type="entry name" value="tRNA-synt_2d"/>
    <property type="match status" value="1"/>
</dbReference>
<evidence type="ECO:0000256" key="10">
    <source>
        <dbReference type="ARBA" id="ARBA00023146"/>
    </source>
</evidence>
<dbReference type="PANTHER" id="PTHR11538">
    <property type="entry name" value="PHENYLALANYL-TRNA SYNTHETASE"/>
    <property type="match status" value="1"/>
</dbReference>
<dbReference type="InterPro" id="IPR006195">
    <property type="entry name" value="aa-tRNA-synth_II"/>
</dbReference>
<proteinExistence type="predicted"/>
<dbReference type="PANTHER" id="PTHR11538:SF41">
    <property type="entry name" value="PHENYLALANINE--TRNA LIGASE, MITOCHONDRIAL"/>
    <property type="match status" value="1"/>
</dbReference>
<accession>A0A2M6R8S9</accession>
<keyword evidence="6" id="KW-0547">Nucleotide-binding</keyword>
<keyword evidence="3" id="KW-0963">Cytoplasm</keyword>
<evidence type="ECO:0000256" key="6">
    <source>
        <dbReference type="ARBA" id="ARBA00022741"/>
    </source>
</evidence>
<evidence type="ECO:0000256" key="1">
    <source>
        <dbReference type="ARBA" id="ARBA00004496"/>
    </source>
</evidence>
<dbReference type="Gene3D" id="3.30.930.10">
    <property type="entry name" value="Bira Bifunctional Protein, Domain 2"/>
    <property type="match status" value="1"/>
</dbReference>
<gene>
    <name evidence="13" type="ORF">COT79_02140</name>
</gene>
<evidence type="ECO:0000256" key="2">
    <source>
        <dbReference type="ARBA" id="ARBA00012814"/>
    </source>
</evidence>
<dbReference type="GO" id="GO:0006432">
    <property type="term" value="P:phenylalanyl-tRNA aminoacylation"/>
    <property type="evidence" value="ECO:0007669"/>
    <property type="project" value="InterPro"/>
</dbReference>
<keyword evidence="5" id="KW-0479">Metal-binding</keyword>
<evidence type="ECO:0000256" key="11">
    <source>
        <dbReference type="ARBA" id="ARBA00049255"/>
    </source>
</evidence>
<protein>
    <recommendedName>
        <fullName evidence="2">phenylalanine--tRNA ligase</fullName>
        <ecNumber evidence="2">6.1.1.20</ecNumber>
    </recommendedName>
</protein>
<feature type="domain" description="Aminoacyl-transfer RNA synthetases class-II family profile" evidence="12">
    <location>
        <begin position="24"/>
        <end position="227"/>
    </location>
</feature>
<keyword evidence="4 13" id="KW-0436">Ligase</keyword>
<evidence type="ECO:0000256" key="7">
    <source>
        <dbReference type="ARBA" id="ARBA00022840"/>
    </source>
</evidence>
<sequence length="235" mass="26723">MPDTTQTICITGHEHPTLACIEDVVNYFISKGFSVALGPEIESEWYNFDFLRVPAHHPSRDTQDTFWISQSTVLRTQTSAIQGRVTKDWNIQPPLRVISPGRVFRNESTDASHESVFHQLEGFVIDTNITMAHLLSTIDGLLNHMFGEIPTKYYPHHFEYVEPGMEVVIKWKDSWLEVLGCGMIHPEVLSNMGIDSSEYSGFAFGLGADRLSLLKYGINDIRSLYHPDARIIRQI</sequence>
<dbReference type="SUPFAM" id="SSF55681">
    <property type="entry name" value="Class II aaRS and biotin synthetases"/>
    <property type="match status" value="1"/>
</dbReference>
<dbReference type="InterPro" id="IPR045864">
    <property type="entry name" value="aa-tRNA-synth_II/BPL/LPL"/>
</dbReference>
<dbReference type="NCBIfam" id="TIGR00468">
    <property type="entry name" value="pheS"/>
    <property type="match status" value="1"/>
</dbReference>
<evidence type="ECO:0000256" key="3">
    <source>
        <dbReference type="ARBA" id="ARBA00022490"/>
    </source>
</evidence>
<dbReference type="CDD" id="cd00496">
    <property type="entry name" value="PheRS_alpha_core"/>
    <property type="match status" value="1"/>
</dbReference>
<evidence type="ECO:0000256" key="4">
    <source>
        <dbReference type="ARBA" id="ARBA00022598"/>
    </source>
</evidence>
<dbReference type="EMBL" id="PEZX01000029">
    <property type="protein sequence ID" value="PIS06939.1"/>
    <property type="molecule type" value="Genomic_DNA"/>
</dbReference>
<keyword evidence="8" id="KW-0460">Magnesium</keyword>
<dbReference type="InterPro" id="IPR002319">
    <property type="entry name" value="Phenylalanyl-tRNA_Synthase"/>
</dbReference>
<dbReference type="GO" id="GO:0046872">
    <property type="term" value="F:metal ion binding"/>
    <property type="evidence" value="ECO:0007669"/>
    <property type="project" value="UniProtKB-KW"/>
</dbReference>
<dbReference type="GO" id="GO:0005524">
    <property type="term" value="F:ATP binding"/>
    <property type="evidence" value="ECO:0007669"/>
    <property type="project" value="UniProtKB-KW"/>
</dbReference>
<dbReference type="GO" id="GO:0005737">
    <property type="term" value="C:cytoplasm"/>
    <property type="evidence" value="ECO:0007669"/>
    <property type="project" value="UniProtKB-SubCell"/>
</dbReference>
<comment type="caution">
    <text evidence="13">The sequence shown here is derived from an EMBL/GenBank/DDBJ whole genome shotgun (WGS) entry which is preliminary data.</text>
</comment>
<dbReference type="PROSITE" id="PS50862">
    <property type="entry name" value="AA_TRNA_LIGASE_II"/>
    <property type="match status" value="1"/>
</dbReference>
<evidence type="ECO:0000256" key="9">
    <source>
        <dbReference type="ARBA" id="ARBA00022917"/>
    </source>
</evidence>
<dbReference type="GO" id="GO:0000049">
    <property type="term" value="F:tRNA binding"/>
    <property type="evidence" value="ECO:0007669"/>
    <property type="project" value="InterPro"/>
</dbReference>
<dbReference type="Proteomes" id="UP000231162">
    <property type="component" value="Unassembled WGS sequence"/>
</dbReference>
<evidence type="ECO:0000313" key="13">
    <source>
        <dbReference type="EMBL" id="PIS06939.1"/>
    </source>
</evidence>
<comment type="catalytic activity">
    <reaction evidence="11">
        <text>tRNA(Phe) + L-phenylalanine + ATP = L-phenylalanyl-tRNA(Phe) + AMP + diphosphate + H(+)</text>
        <dbReference type="Rhea" id="RHEA:19413"/>
        <dbReference type="Rhea" id="RHEA-COMP:9668"/>
        <dbReference type="Rhea" id="RHEA-COMP:9699"/>
        <dbReference type="ChEBI" id="CHEBI:15378"/>
        <dbReference type="ChEBI" id="CHEBI:30616"/>
        <dbReference type="ChEBI" id="CHEBI:33019"/>
        <dbReference type="ChEBI" id="CHEBI:58095"/>
        <dbReference type="ChEBI" id="CHEBI:78442"/>
        <dbReference type="ChEBI" id="CHEBI:78531"/>
        <dbReference type="ChEBI" id="CHEBI:456215"/>
        <dbReference type="EC" id="6.1.1.20"/>
    </reaction>
</comment>